<dbReference type="EMBL" id="CP012332">
    <property type="protein sequence ID" value="AKU92735.1"/>
    <property type="molecule type" value="Genomic_DNA"/>
</dbReference>
<dbReference type="Pfam" id="PF09661">
    <property type="entry name" value="DUF2398"/>
    <property type="match status" value="1"/>
</dbReference>
<dbReference type="AlphaFoldDB" id="A0A0K1PGU6"/>
<protein>
    <recommendedName>
        <fullName evidence="3">TIGR02678 family protein</fullName>
    </recommendedName>
</protein>
<dbReference type="PATRIC" id="fig|1391653.3.peg.3264"/>
<evidence type="ECO:0000313" key="2">
    <source>
        <dbReference type="Proteomes" id="UP000055590"/>
    </source>
</evidence>
<organism evidence="1 2">
    <name type="scientific">Vulgatibacter incomptus</name>
    <dbReference type="NCBI Taxonomy" id="1391653"/>
    <lineage>
        <taxon>Bacteria</taxon>
        <taxon>Pseudomonadati</taxon>
        <taxon>Myxococcota</taxon>
        <taxon>Myxococcia</taxon>
        <taxon>Myxococcales</taxon>
        <taxon>Cystobacterineae</taxon>
        <taxon>Vulgatibacteraceae</taxon>
        <taxon>Vulgatibacter</taxon>
    </lineage>
</organism>
<dbReference type="NCBIfam" id="TIGR02678">
    <property type="entry name" value="TIGR02678 family protein"/>
    <property type="match status" value="1"/>
</dbReference>
<dbReference type="RefSeq" id="WP_050726868.1">
    <property type="nucleotide sequence ID" value="NZ_CP012332.1"/>
</dbReference>
<reference evidence="1 2" key="1">
    <citation type="submission" date="2015-08" db="EMBL/GenBank/DDBJ databases">
        <authorList>
            <person name="Babu N.S."/>
            <person name="Beckwith C.J."/>
            <person name="Beseler K.G."/>
            <person name="Brison A."/>
            <person name="Carone J.V."/>
            <person name="Caskin T.P."/>
            <person name="Diamond M."/>
            <person name="Durham M.E."/>
            <person name="Foxe J.M."/>
            <person name="Go M."/>
            <person name="Henderson B.A."/>
            <person name="Jones I.B."/>
            <person name="McGettigan J.A."/>
            <person name="Micheletti S.J."/>
            <person name="Nasrallah M.E."/>
            <person name="Ortiz D."/>
            <person name="Piller C.R."/>
            <person name="Privatt S.R."/>
            <person name="Schneider S.L."/>
            <person name="Sharp S."/>
            <person name="Smith T.C."/>
            <person name="Stanton J.D."/>
            <person name="Ullery H.E."/>
            <person name="Wilson R.J."/>
            <person name="Serrano M.G."/>
            <person name="Buck G."/>
            <person name="Lee V."/>
            <person name="Wang Y."/>
            <person name="Carvalho R."/>
            <person name="Voegtly L."/>
            <person name="Shi R."/>
            <person name="Duckworth R."/>
            <person name="Johnson A."/>
            <person name="Loviza R."/>
            <person name="Walstead R."/>
            <person name="Shah Z."/>
            <person name="Kiflezghi M."/>
            <person name="Wade K."/>
            <person name="Ball S.L."/>
            <person name="Bradley K.W."/>
            <person name="Asai D.J."/>
            <person name="Bowman C.A."/>
            <person name="Russell D.A."/>
            <person name="Pope W.H."/>
            <person name="Jacobs-Sera D."/>
            <person name="Hendrix R.W."/>
            <person name="Hatfull G.F."/>
        </authorList>
    </citation>
    <scope>NUCLEOTIDE SEQUENCE [LARGE SCALE GENOMIC DNA]</scope>
    <source>
        <strain evidence="1 2">DSM 27710</strain>
    </source>
</reference>
<dbReference type="Proteomes" id="UP000055590">
    <property type="component" value="Chromosome"/>
</dbReference>
<evidence type="ECO:0008006" key="3">
    <source>
        <dbReference type="Google" id="ProtNLM"/>
    </source>
</evidence>
<dbReference type="OrthoDB" id="188354at2"/>
<keyword evidence="2" id="KW-1185">Reference proteome</keyword>
<gene>
    <name evidence="1" type="ORF">AKJ08_3122</name>
</gene>
<dbReference type="InterPro" id="IPR013494">
    <property type="entry name" value="CHP02678"/>
</dbReference>
<proteinExistence type="predicted"/>
<dbReference type="STRING" id="1391653.AKJ08_3122"/>
<dbReference type="KEGG" id="vin:AKJ08_3122"/>
<evidence type="ECO:0000313" key="1">
    <source>
        <dbReference type="EMBL" id="AKU92735.1"/>
    </source>
</evidence>
<name>A0A0K1PGU6_9BACT</name>
<accession>A0A0K1PGU6</accession>
<sequence length="393" mass="43450">MSRLVQVLEDDERAQRVAAIRALLASPLLSASSDPEIFRTVVRQRAYLTEWFASHPGWRLVIDPSGGYARLHKVPGRSDTTKPARRADGTPFDRRRYALLCLTLAALDDAPVQTTVGRIAALVEEASADDEEGVAFDPSLAAERRAFVDALRLLVSLGVLRVRDGDADRYAHTREGDALLDVNERVLGQLLAAPIPPVFAGTPEGMLDEQLPDTDEGQRLSARYRVIRRLLEDPVLYYDDLDARAFDWLDHSRGFLYALLEDDVGMPIERRREGLAAIDPEGLVTDERFPDGGSTVRHAALLLASHLAKQGERDVAVERGALVEVVTALQADHSERWSKQYSADEQGAAQLCEEAVALLEAFGLVRHEGDGRLRVRPAVARFSPGEPKKKRAR</sequence>